<evidence type="ECO:0008006" key="3">
    <source>
        <dbReference type="Google" id="ProtNLM"/>
    </source>
</evidence>
<evidence type="ECO:0000313" key="2">
    <source>
        <dbReference type="Proteomes" id="UP001176961"/>
    </source>
</evidence>
<dbReference type="EMBL" id="CATQJL010000001">
    <property type="protein sequence ID" value="CAJ0590787.1"/>
    <property type="molecule type" value="Genomic_DNA"/>
</dbReference>
<proteinExistence type="predicted"/>
<keyword evidence="2" id="KW-1185">Reference proteome</keyword>
<dbReference type="InterPro" id="IPR029044">
    <property type="entry name" value="Nucleotide-diphossugar_trans"/>
</dbReference>
<dbReference type="InterPro" id="IPR004988">
    <property type="entry name" value="DUF273"/>
</dbReference>
<dbReference type="PANTHER" id="PTHR31562">
    <property type="entry name" value="PROTEIN CBG18972"/>
    <property type="match status" value="1"/>
</dbReference>
<reference evidence="1" key="1">
    <citation type="submission" date="2023-07" db="EMBL/GenBank/DDBJ databases">
        <authorList>
            <consortium name="CYATHOMIX"/>
        </authorList>
    </citation>
    <scope>NUCLEOTIDE SEQUENCE</scope>
    <source>
        <strain evidence="1">N/A</strain>
    </source>
</reference>
<sequence>MQYLLYNPQSSASNSPNAETASRKVVRLLVVSVSVSCIGLFILLQSSPERDEIQIYNDDIRITYVPEKQRNLSIGIIEVVRASTSPKEYHTAMMSVACYAKVHAYDFHVIKDNSYGKLCPQKDPFFRRHCIVACVLKDYDYVLFLDSDIGVVNPNRLVEDFIDPHVDITFYDRFYNWEVMAGSYIVKNSTWSINFLYRFAQYESHVPKMAIGSDNGALHAYLAEALTSNSKQLPSCLLIYEHANEYGSLFLYEACIREIFGNRTRIANVAILKKGTGWARDHIVTNSKWSMESDFMIHNWKTNYLKTYEDKLKVKEKKDIDSFSGWYSPFAGNFNLTLCTPKNRTWHYDVNLIAPQEMIKAQMAEYEEKVEGLKAKVLNYLPRILEITNYERGSVHENEVVEILSTMDQAWEAYVP</sequence>
<dbReference type="PANTHER" id="PTHR31562:SF9">
    <property type="entry name" value="GLYCOSYLTRANSFERASE FAMILY 8 PROTEIN"/>
    <property type="match status" value="1"/>
</dbReference>
<protein>
    <recommendedName>
        <fullName evidence="3">Nucleotide-diphospho-sugar transferase domain-containing protein</fullName>
    </recommendedName>
</protein>
<dbReference type="AlphaFoldDB" id="A0AA36DN88"/>
<dbReference type="Gene3D" id="3.90.550.10">
    <property type="entry name" value="Spore Coat Polysaccharide Biosynthesis Protein SpsA, Chain A"/>
    <property type="match status" value="1"/>
</dbReference>
<name>A0AA36DN88_CYLNA</name>
<gene>
    <name evidence="1" type="ORF">CYNAS_LOCUS2770</name>
</gene>
<dbReference type="Proteomes" id="UP001176961">
    <property type="component" value="Unassembled WGS sequence"/>
</dbReference>
<dbReference type="Pfam" id="PF03314">
    <property type="entry name" value="DUF273"/>
    <property type="match status" value="1"/>
</dbReference>
<accession>A0AA36DN88</accession>
<organism evidence="1 2">
    <name type="scientific">Cylicocyclus nassatus</name>
    <name type="common">Nematode worm</name>
    <dbReference type="NCBI Taxonomy" id="53992"/>
    <lineage>
        <taxon>Eukaryota</taxon>
        <taxon>Metazoa</taxon>
        <taxon>Ecdysozoa</taxon>
        <taxon>Nematoda</taxon>
        <taxon>Chromadorea</taxon>
        <taxon>Rhabditida</taxon>
        <taxon>Rhabditina</taxon>
        <taxon>Rhabditomorpha</taxon>
        <taxon>Strongyloidea</taxon>
        <taxon>Strongylidae</taxon>
        <taxon>Cylicocyclus</taxon>
    </lineage>
</organism>
<evidence type="ECO:0000313" key="1">
    <source>
        <dbReference type="EMBL" id="CAJ0590787.1"/>
    </source>
</evidence>
<comment type="caution">
    <text evidence="1">The sequence shown here is derived from an EMBL/GenBank/DDBJ whole genome shotgun (WGS) entry which is preliminary data.</text>
</comment>